<dbReference type="InterPro" id="IPR016166">
    <property type="entry name" value="FAD-bd_PCMH"/>
</dbReference>
<evidence type="ECO:0000256" key="4">
    <source>
        <dbReference type="ARBA" id="ARBA00022827"/>
    </source>
</evidence>
<dbReference type="AlphaFoldDB" id="A0A4S4LD75"/>
<accession>A0A4S4LD75</accession>
<dbReference type="PANTHER" id="PTHR42973">
    <property type="entry name" value="BINDING OXIDOREDUCTASE, PUTATIVE (AFU_ORTHOLOGUE AFUA_1G17690)-RELATED"/>
    <property type="match status" value="1"/>
</dbReference>
<dbReference type="OrthoDB" id="2151789at2759"/>
<sequence>MSHIDLKLDGTILTPSDENYAAAIHRLTDLAIRKAAYVGLPTSYDDVLKLIAFARANALELAIKGGGNNINDTGSSSSEGGLVIDLAKLNKVQVREGGQEVVVQGGALWGDVYQEASKHRVDVVGGNVWSVGVGGFLTGGGHSNLSALRGLGSDNIVEVTVALADGGTSRFGAVLEFVLRAYPTQGAASVGVLVLPRTVFEQFVTALEECLAMVEPQDRIIIAFARAPPEFCPGLLVLPYIPGPPTRAEALLRPFRALNPVVDVIQSAPDQLAVSHGSDAFMANAPRRVYLAGSLLNGPSLGHTRKMFTDIWARWAQWTGEHEEAKESMVMWEYQPVGVVKDKGTGESAFSKRDTASYVVIHGRTRVPEFDKSNISWVRETIDLIRAQQPDGGAIPNFAYGDESGEVMFGAANAKRLKGIKAKYDPDNVWAKGARI</sequence>
<dbReference type="InterPro" id="IPR016169">
    <property type="entry name" value="FAD-bd_PCMH_sub2"/>
</dbReference>
<proteinExistence type="inferred from homology"/>
<dbReference type="InterPro" id="IPR016167">
    <property type="entry name" value="FAD-bd_PCMH_sub1"/>
</dbReference>
<evidence type="ECO:0000256" key="2">
    <source>
        <dbReference type="ARBA" id="ARBA00005466"/>
    </source>
</evidence>
<keyword evidence="4" id="KW-0274">FAD</keyword>
<comment type="cofactor">
    <cofactor evidence="1">
        <name>FAD</name>
        <dbReference type="ChEBI" id="CHEBI:57692"/>
    </cofactor>
</comment>
<dbReference type="SUPFAM" id="SSF56176">
    <property type="entry name" value="FAD-binding/transporter-associated domain-like"/>
    <property type="match status" value="1"/>
</dbReference>
<evidence type="ECO:0000256" key="5">
    <source>
        <dbReference type="ARBA" id="ARBA00023002"/>
    </source>
</evidence>
<name>A0A4S4LD75_9AGAM</name>
<dbReference type="Gene3D" id="3.30.43.10">
    <property type="entry name" value="Uridine Diphospho-n-acetylenolpyruvylglucosamine Reductase, domain 2"/>
    <property type="match status" value="1"/>
</dbReference>
<dbReference type="EMBL" id="SGPL01000610">
    <property type="protein sequence ID" value="THH09754.1"/>
    <property type="molecule type" value="Genomic_DNA"/>
</dbReference>
<keyword evidence="8" id="KW-1185">Reference proteome</keyword>
<dbReference type="InterPro" id="IPR050416">
    <property type="entry name" value="FAD-linked_Oxidoreductase"/>
</dbReference>
<evidence type="ECO:0000256" key="1">
    <source>
        <dbReference type="ARBA" id="ARBA00001974"/>
    </source>
</evidence>
<dbReference type="Gene3D" id="3.40.462.20">
    <property type="match status" value="1"/>
</dbReference>
<feature type="domain" description="FAD-binding PCMH-type" evidence="6">
    <location>
        <begin position="30"/>
        <end position="246"/>
    </location>
</feature>
<dbReference type="Pfam" id="PF01565">
    <property type="entry name" value="FAD_binding_4"/>
    <property type="match status" value="1"/>
</dbReference>
<evidence type="ECO:0000256" key="3">
    <source>
        <dbReference type="ARBA" id="ARBA00022630"/>
    </source>
</evidence>
<evidence type="ECO:0000313" key="7">
    <source>
        <dbReference type="EMBL" id="THH09754.1"/>
    </source>
</evidence>
<protein>
    <recommendedName>
        <fullName evidence="6">FAD-binding PCMH-type domain-containing protein</fullName>
    </recommendedName>
</protein>
<dbReference type="GO" id="GO:0071949">
    <property type="term" value="F:FAD binding"/>
    <property type="evidence" value="ECO:0007669"/>
    <property type="project" value="InterPro"/>
</dbReference>
<dbReference type="Pfam" id="PF08031">
    <property type="entry name" value="BBE"/>
    <property type="match status" value="1"/>
</dbReference>
<reference evidence="7 8" key="1">
    <citation type="submission" date="2019-02" db="EMBL/GenBank/DDBJ databases">
        <title>Genome sequencing of the rare red list fungi Bondarzewia mesenterica.</title>
        <authorList>
            <person name="Buettner E."/>
            <person name="Kellner H."/>
        </authorList>
    </citation>
    <scope>NUCLEOTIDE SEQUENCE [LARGE SCALE GENOMIC DNA]</scope>
    <source>
        <strain evidence="7 8">DSM 108281</strain>
    </source>
</reference>
<dbReference type="GO" id="GO:0016491">
    <property type="term" value="F:oxidoreductase activity"/>
    <property type="evidence" value="ECO:0007669"/>
    <property type="project" value="UniProtKB-KW"/>
</dbReference>
<keyword evidence="3" id="KW-0285">Flavoprotein</keyword>
<evidence type="ECO:0000259" key="6">
    <source>
        <dbReference type="PROSITE" id="PS51387"/>
    </source>
</evidence>
<comment type="similarity">
    <text evidence="2">Belongs to the oxygen-dependent FAD-linked oxidoreductase family.</text>
</comment>
<dbReference type="PROSITE" id="PS51387">
    <property type="entry name" value="FAD_PCMH"/>
    <property type="match status" value="1"/>
</dbReference>
<dbReference type="InterPro" id="IPR006094">
    <property type="entry name" value="Oxid_FAD_bind_N"/>
</dbReference>
<evidence type="ECO:0000313" key="8">
    <source>
        <dbReference type="Proteomes" id="UP000310158"/>
    </source>
</evidence>
<comment type="caution">
    <text evidence="7">The sequence shown here is derived from an EMBL/GenBank/DDBJ whole genome shotgun (WGS) entry which is preliminary data.</text>
</comment>
<keyword evidence="5" id="KW-0560">Oxidoreductase</keyword>
<dbReference type="Gene3D" id="3.30.465.10">
    <property type="match status" value="2"/>
</dbReference>
<gene>
    <name evidence="7" type="ORF">EW146_g8589</name>
</gene>
<dbReference type="InterPro" id="IPR036318">
    <property type="entry name" value="FAD-bd_PCMH-like_sf"/>
</dbReference>
<dbReference type="PANTHER" id="PTHR42973:SF39">
    <property type="entry name" value="FAD-BINDING PCMH-TYPE DOMAIN-CONTAINING PROTEIN"/>
    <property type="match status" value="1"/>
</dbReference>
<organism evidence="7 8">
    <name type="scientific">Bondarzewia mesenterica</name>
    <dbReference type="NCBI Taxonomy" id="1095465"/>
    <lineage>
        <taxon>Eukaryota</taxon>
        <taxon>Fungi</taxon>
        <taxon>Dikarya</taxon>
        <taxon>Basidiomycota</taxon>
        <taxon>Agaricomycotina</taxon>
        <taxon>Agaricomycetes</taxon>
        <taxon>Russulales</taxon>
        <taxon>Bondarzewiaceae</taxon>
        <taxon>Bondarzewia</taxon>
    </lineage>
</organism>
<dbReference type="Proteomes" id="UP000310158">
    <property type="component" value="Unassembled WGS sequence"/>
</dbReference>
<dbReference type="InterPro" id="IPR012951">
    <property type="entry name" value="BBE"/>
</dbReference>